<evidence type="ECO:0000256" key="1">
    <source>
        <dbReference type="SAM" id="MobiDB-lite"/>
    </source>
</evidence>
<feature type="region of interest" description="Disordered" evidence="1">
    <location>
        <begin position="82"/>
        <end position="118"/>
    </location>
</feature>
<accession>A0AA36BD73</accession>
<organism evidence="2 3">
    <name type="scientific">Octopus vulgaris</name>
    <name type="common">Common octopus</name>
    <dbReference type="NCBI Taxonomy" id="6645"/>
    <lineage>
        <taxon>Eukaryota</taxon>
        <taxon>Metazoa</taxon>
        <taxon>Spiralia</taxon>
        <taxon>Lophotrochozoa</taxon>
        <taxon>Mollusca</taxon>
        <taxon>Cephalopoda</taxon>
        <taxon>Coleoidea</taxon>
        <taxon>Octopodiformes</taxon>
        <taxon>Octopoda</taxon>
        <taxon>Incirrata</taxon>
        <taxon>Octopodidae</taxon>
        <taxon>Octopus</taxon>
    </lineage>
</organism>
<feature type="compositionally biased region" description="Gly residues" evidence="1">
    <location>
        <begin position="83"/>
        <end position="98"/>
    </location>
</feature>
<name>A0AA36BD73_OCTVU</name>
<keyword evidence="3" id="KW-1185">Reference proteome</keyword>
<dbReference type="AlphaFoldDB" id="A0AA36BD73"/>
<sequence>MVAKVLEGGQISLNLNLVHIKLIKSHKILFSKCSCLRFEIRYANVTDCQTSSDQVVVPAIYNIWFVKIKQILCEYERAVVVDSGGGGRSVGSGGGGDGVGRRRRDDGDDGHCLNTENL</sequence>
<proteinExistence type="predicted"/>
<evidence type="ECO:0000313" key="3">
    <source>
        <dbReference type="Proteomes" id="UP001162480"/>
    </source>
</evidence>
<evidence type="ECO:0000313" key="2">
    <source>
        <dbReference type="EMBL" id="CAI9731893.1"/>
    </source>
</evidence>
<gene>
    <name evidence="2" type="ORF">OCTVUL_1B008081</name>
</gene>
<dbReference type="Proteomes" id="UP001162480">
    <property type="component" value="Chromosome 13"/>
</dbReference>
<reference evidence="2" key="1">
    <citation type="submission" date="2023-08" db="EMBL/GenBank/DDBJ databases">
        <authorList>
            <person name="Alioto T."/>
            <person name="Alioto T."/>
            <person name="Gomez Garrido J."/>
        </authorList>
    </citation>
    <scope>NUCLEOTIDE SEQUENCE</scope>
</reference>
<protein>
    <submittedName>
        <fullName evidence="2">Uncharacterized protein</fullName>
    </submittedName>
</protein>
<dbReference type="EMBL" id="OX597826">
    <property type="protein sequence ID" value="CAI9731893.1"/>
    <property type="molecule type" value="Genomic_DNA"/>
</dbReference>
<feature type="compositionally biased region" description="Basic and acidic residues" evidence="1">
    <location>
        <begin position="99"/>
        <end position="111"/>
    </location>
</feature>